<keyword evidence="8 10" id="KW-0675">Receptor</keyword>
<keyword evidence="6 10" id="KW-0297">G-protein coupled receptor</keyword>
<keyword evidence="2 11" id="KW-1003">Cell membrane</keyword>
<evidence type="ECO:0000256" key="4">
    <source>
        <dbReference type="ARBA" id="ARBA00022725"/>
    </source>
</evidence>
<keyword evidence="11" id="KW-0716">Sensory transduction</keyword>
<dbReference type="PRINTS" id="PR00237">
    <property type="entry name" value="GPCRRHODOPSN"/>
</dbReference>
<dbReference type="InterPro" id="IPR050516">
    <property type="entry name" value="Olfactory_GPCR"/>
</dbReference>
<dbReference type="PRINTS" id="PR00245">
    <property type="entry name" value="OLFACTORYR"/>
</dbReference>
<evidence type="ECO:0000259" key="12">
    <source>
        <dbReference type="PROSITE" id="PS50262"/>
    </source>
</evidence>
<dbReference type="InterPro" id="IPR000276">
    <property type="entry name" value="GPCR_Rhodpsn"/>
</dbReference>
<keyword evidence="5 11" id="KW-1133">Transmembrane helix</keyword>
<feature type="transmembrane region" description="Helical" evidence="11">
    <location>
        <begin position="81"/>
        <end position="99"/>
    </location>
</feature>
<evidence type="ECO:0000256" key="2">
    <source>
        <dbReference type="ARBA" id="ARBA00022475"/>
    </source>
</evidence>
<feature type="transmembrane region" description="Helical" evidence="11">
    <location>
        <begin position="161"/>
        <end position="184"/>
    </location>
</feature>
<feature type="transmembrane region" description="Helical" evidence="11">
    <location>
        <begin position="294"/>
        <end position="313"/>
    </location>
</feature>
<keyword evidence="4 11" id="KW-0552">Olfaction</keyword>
<comment type="similarity">
    <text evidence="10">Belongs to the G-protein coupled receptor 1 family.</text>
</comment>
<evidence type="ECO:0000256" key="3">
    <source>
        <dbReference type="ARBA" id="ARBA00022692"/>
    </source>
</evidence>
<dbReference type="GeneID" id="106487982"/>
<accession>A0ABM4F8Y4</accession>
<evidence type="ECO:0000256" key="6">
    <source>
        <dbReference type="ARBA" id="ARBA00023040"/>
    </source>
</evidence>
<dbReference type="CDD" id="cd15911">
    <property type="entry name" value="7tmA_OR11A-like"/>
    <property type="match status" value="1"/>
</dbReference>
<feature type="transmembrane region" description="Helical" evidence="11">
    <location>
        <begin position="258"/>
        <end position="282"/>
    </location>
</feature>
<keyword evidence="7 11" id="KW-0472">Membrane</keyword>
<evidence type="ECO:0000313" key="14">
    <source>
        <dbReference type="RefSeq" id="XP_067161413.1"/>
    </source>
</evidence>
<evidence type="ECO:0000313" key="13">
    <source>
        <dbReference type="Proteomes" id="UP001652627"/>
    </source>
</evidence>
<evidence type="ECO:0000256" key="9">
    <source>
        <dbReference type="ARBA" id="ARBA00023224"/>
    </source>
</evidence>
<evidence type="ECO:0000256" key="11">
    <source>
        <dbReference type="RuleBase" id="RU363047"/>
    </source>
</evidence>
<dbReference type="InterPro" id="IPR017452">
    <property type="entry name" value="GPCR_Rhodpsn_7TM"/>
</dbReference>
<feature type="transmembrane region" description="Helical" evidence="11">
    <location>
        <begin position="222"/>
        <end position="246"/>
    </location>
</feature>
<organism evidence="13 14">
    <name type="scientific">Apteryx mantelli</name>
    <name type="common">North Island brown kiwi</name>
    <dbReference type="NCBI Taxonomy" id="2696672"/>
    <lineage>
        <taxon>Eukaryota</taxon>
        <taxon>Metazoa</taxon>
        <taxon>Chordata</taxon>
        <taxon>Craniata</taxon>
        <taxon>Vertebrata</taxon>
        <taxon>Euteleostomi</taxon>
        <taxon>Archelosauria</taxon>
        <taxon>Archosauria</taxon>
        <taxon>Dinosauria</taxon>
        <taxon>Saurischia</taxon>
        <taxon>Theropoda</taxon>
        <taxon>Coelurosauria</taxon>
        <taxon>Aves</taxon>
        <taxon>Palaeognathae</taxon>
        <taxon>Apterygiformes</taxon>
        <taxon>Apterygidae</taxon>
        <taxon>Apteryx</taxon>
    </lineage>
</organism>
<sequence length="343" mass="38876">MKDCWIRFQCSCGFRMKVMSQLEWKNKTAVTEFILLGFGNGPELHSLLFLMFLAIYIVTITGNISIILLVMANRHLHTPMYFFLGNLSCLEICYSSNILPRMLFSYLGGDRSISVNGCFTQYYFFGCLAAAECYLLAVMSYDRYLAVCRPLHYPICMNGKLCLQLGAASWISGFLSNSILTFLISNLDFCGPNEIEHFFCDSFPIIKLSCSDTHVARLVTSVVAGICSLPPFLLTFSSYLSIIVIVMRIPSATGRKKAFSTCSSHLIVVILFYWSILTVYVFPHYNTQISLNKVFSAFYTILTPLVNPLIYSLRNKEVKEALQKQTSKLLNFRELLCILKKGK</sequence>
<feature type="transmembrane region" description="Helical" evidence="11">
    <location>
        <begin position="47"/>
        <end position="69"/>
    </location>
</feature>
<gene>
    <name evidence="14" type="primary">LOC106487982</name>
</gene>
<keyword evidence="9 10" id="KW-0807">Transducer</keyword>
<keyword evidence="3 10" id="KW-0812">Transmembrane</keyword>
<dbReference type="PROSITE" id="PS00237">
    <property type="entry name" value="G_PROTEIN_RECEP_F1_1"/>
    <property type="match status" value="1"/>
</dbReference>
<evidence type="ECO:0000256" key="7">
    <source>
        <dbReference type="ARBA" id="ARBA00023136"/>
    </source>
</evidence>
<dbReference type="Gene3D" id="1.20.1070.10">
    <property type="entry name" value="Rhodopsin 7-helix transmembrane proteins"/>
    <property type="match status" value="1"/>
</dbReference>
<dbReference type="RefSeq" id="XP_067161413.1">
    <property type="nucleotide sequence ID" value="XM_067305312.1"/>
</dbReference>
<dbReference type="PANTHER" id="PTHR26452">
    <property type="entry name" value="OLFACTORY RECEPTOR"/>
    <property type="match status" value="1"/>
</dbReference>
<dbReference type="Pfam" id="PF13853">
    <property type="entry name" value="7tm_4"/>
    <property type="match status" value="1"/>
</dbReference>
<dbReference type="SUPFAM" id="SSF81321">
    <property type="entry name" value="Family A G protein-coupled receptor-like"/>
    <property type="match status" value="1"/>
</dbReference>
<proteinExistence type="inferred from homology"/>
<evidence type="ECO:0000256" key="1">
    <source>
        <dbReference type="ARBA" id="ARBA00004651"/>
    </source>
</evidence>
<feature type="transmembrane region" description="Helical" evidence="11">
    <location>
        <begin position="119"/>
        <end position="141"/>
    </location>
</feature>
<feature type="domain" description="G-protein coupled receptors family 1 profile" evidence="12">
    <location>
        <begin position="62"/>
        <end position="311"/>
    </location>
</feature>
<keyword evidence="13" id="KW-1185">Reference proteome</keyword>
<reference evidence="14" key="1">
    <citation type="submission" date="2025-08" db="UniProtKB">
        <authorList>
            <consortium name="RefSeq"/>
        </authorList>
    </citation>
    <scope>IDENTIFICATION</scope>
    <source>
        <tissue evidence="14">Blood</tissue>
    </source>
</reference>
<evidence type="ECO:0000256" key="5">
    <source>
        <dbReference type="ARBA" id="ARBA00022989"/>
    </source>
</evidence>
<evidence type="ECO:0000256" key="10">
    <source>
        <dbReference type="RuleBase" id="RU000688"/>
    </source>
</evidence>
<evidence type="ECO:0000256" key="8">
    <source>
        <dbReference type="ARBA" id="ARBA00023170"/>
    </source>
</evidence>
<dbReference type="PROSITE" id="PS50262">
    <property type="entry name" value="G_PROTEIN_RECEP_F1_2"/>
    <property type="match status" value="1"/>
</dbReference>
<dbReference type="InterPro" id="IPR000725">
    <property type="entry name" value="Olfact_rcpt"/>
</dbReference>
<protein>
    <recommendedName>
        <fullName evidence="11">Olfactory receptor</fullName>
    </recommendedName>
</protein>
<name>A0ABM4F8Y4_9AVES</name>
<comment type="subcellular location">
    <subcellularLocation>
        <location evidence="1 11">Cell membrane</location>
        <topology evidence="1 11">Multi-pass membrane protein</topology>
    </subcellularLocation>
</comment>
<dbReference type="Proteomes" id="UP001652627">
    <property type="component" value="Chromosome 15"/>
</dbReference>